<keyword evidence="9" id="KW-0299">Galactose metabolism</keyword>
<keyword evidence="4" id="KW-0479">Metal-binding</keyword>
<dbReference type="SUPFAM" id="SSF55060">
    <property type="entry name" value="GHMP Kinase, C-terminal domain"/>
    <property type="match status" value="1"/>
</dbReference>
<dbReference type="Pfam" id="PF10509">
    <property type="entry name" value="GalKase_gal_bdg"/>
    <property type="match status" value="1"/>
</dbReference>
<dbReference type="PANTHER" id="PTHR10457">
    <property type="entry name" value="MEVALONATE KINASE/GALACTOKINASE"/>
    <property type="match status" value="1"/>
</dbReference>
<keyword evidence="6" id="KW-0418">Kinase</keyword>
<protein>
    <recommendedName>
        <fullName evidence="11">Galactokinase</fullName>
        <ecNumber evidence="11">2.7.1.6</ecNumber>
    </recommendedName>
</protein>
<dbReference type="FunFam" id="3.30.230.10:FF:000017">
    <property type="entry name" value="Galactokinase"/>
    <property type="match status" value="1"/>
</dbReference>
<dbReference type="EC" id="2.7.1.6" evidence="11"/>
<name>A0A9X1V1N3_9FLAO</name>
<evidence type="ECO:0000256" key="5">
    <source>
        <dbReference type="ARBA" id="ARBA00022741"/>
    </source>
</evidence>
<organism evidence="15 16">
    <name type="scientific">Christiangramia crocea</name>
    <dbReference type="NCBI Taxonomy" id="2904124"/>
    <lineage>
        <taxon>Bacteria</taxon>
        <taxon>Pseudomonadati</taxon>
        <taxon>Bacteroidota</taxon>
        <taxon>Flavobacteriia</taxon>
        <taxon>Flavobacteriales</taxon>
        <taxon>Flavobacteriaceae</taxon>
        <taxon>Christiangramia</taxon>
    </lineage>
</organism>
<dbReference type="InterPro" id="IPR020568">
    <property type="entry name" value="Ribosomal_Su5_D2-typ_SF"/>
</dbReference>
<evidence type="ECO:0000313" key="15">
    <source>
        <dbReference type="EMBL" id="MCG9973093.1"/>
    </source>
</evidence>
<evidence type="ECO:0000256" key="11">
    <source>
        <dbReference type="NCBIfam" id="TIGR00131"/>
    </source>
</evidence>
<dbReference type="RefSeq" id="WP_240100456.1">
    <property type="nucleotide sequence ID" value="NZ_JAJSON010000027.1"/>
</dbReference>
<dbReference type="PRINTS" id="PR00959">
    <property type="entry name" value="MEVGALKINASE"/>
</dbReference>
<evidence type="ECO:0000259" key="13">
    <source>
        <dbReference type="Pfam" id="PF08544"/>
    </source>
</evidence>
<dbReference type="FunFam" id="3.30.70.890:FF:000001">
    <property type="entry name" value="Galactokinase"/>
    <property type="match status" value="1"/>
</dbReference>
<dbReference type="PIRSF" id="PIRSF000530">
    <property type="entry name" value="Galactokinase"/>
    <property type="match status" value="1"/>
</dbReference>
<evidence type="ECO:0000256" key="3">
    <source>
        <dbReference type="ARBA" id="ARBA00022679"/>
    </source>
</evidence>
<dbReference type="EMBL" id="JAJSON010000027">
    <property type="protein sequence ID" value="MCG9973093.1"/>
    <property type="molecule type" value="Genomic_DNA"/>
</dbReference>
<dbReference type="InterPro" id="IPR000705">
    <property type="entry name" value="Galactokinase"/>
</dbReference>
<accession>A0A9X1V1N3</accession>
<proteinExistence type="inferred from homology"/>
<dbReference type="Pfam" id="PF08544">
    <property type="entry name" value="GHMP_kinases_C"/>
    <property type="match status" value="1"/>
</dbReference>
<dbReference type="InterPro" id="IPR019741">
    <property type="entry name" value="Galactokinase_CS"/>
</dbReference>
<evidence type="ECO:0000256" key="1">
    <source>
        <dbReference type="ARBA" id="ARBA00006566"/>
    </source>
</evidence>
<dbReference type="InterPro" id="IPR006206">
    <property type="entry name" value="Mevalonate/galactokinase"/>
</dbReference>
<dbReference type="InterPro" id="IPR013750">
    <property type="entry name" value="GHMP_kinase_C_dom"/>
</dbReference>
<keyword evidence="8" id="KW-0460">Magnesium</keyword>
<dbReference type="Gene3D" id="3.30.230.10">
    <property type="match status" value="1"/>
</dbReference>
<sequence length="389" mass="43943">MTNIRSFKNRPDLYENFESDVSIQSPGRINLIGEHTDYNNGFVLPSAIDKYINMEFRKNDTENFCRLYSETFKTGFEFQLDMEFSKTEGWENYVLGVIDQIQKMGKKIEGFECIIDSRLPVGAGISSSAALECGIASGLNELFDLGLSAIEIVKLSQKAENEFVGSNCGIMDQYSSVMSKKDHLILLDCQSLDAEYIPADFDDCKLLLLNTNVSHNLADSEYNTRRKECETGVKIIQQDHPGVSSLRDIDLKTLQQYEDKLTPTIYQRCIYVLEENDRVLNAARTLKAGKLKEFGKLMYASHEGLQHKYEVSCPELDFLVDFSRDKDFIYGSRMMGGGFGGCTLNLIEQDKIDSYVEEVSAAYFEKFDIKLDAISVSPHAGTQIAKTIK</sequence>
<evidence type="ECO:0000256" key="2">
    <source>
        <dbReference type="ARBA" id="ARBA00022490"/>
    </source>
</evidence>
<evidence type="ECO:0000259" key="14">
    <source>
        <dbReference type="Pfam" id="PF10509"/>
    </source>
</evidence>
<keyword evidence="7" id="KW-0067">ATP-binding</keyword>
<feature type="domain" description="Galactokinase N-terminal" evidence="14">
    <location>
        <begin position="21"/>
        <end position="54"/>
    </location>
</feature>
<feature type="domain" description="GHMP kinase N-terminal" evidence="12">
    <location>
        <begin position="92"/>
        <end position="179"/>
    </location>
</feature>
<keyword evidence="5" id="KW-0547">Nucleotide-binding</keyword>
<evidence type="ECO:0000256" key="7">
    <source>
        <dbReference type="ARBA" id="ARBA00022840"/>
    </source>
</evidence>
<keyword evidence="2" id="KW-0963">Cytoplasm</keyword>
<keyword evidence="3 15" id="KW-0808">Transferase</keyword>
<evidence type="ECO:0000256" key="9">
    <source>
        <dbReference type="ARBA" id="ARBA00023144"/>
    </source>
</evidence>
<feature type="domain" description="GHMP kinase C-terminal" evidence="13">
    <location>
        <begin position="285"/>
        <end position="363"/>
    </location>
</feature>
<dbReference type="GO" id="GO:0004335">
    <property type="term" value="F:galactokinase activity"/>
    <property type="evidence" value="ECO:0007669"/>
    <property type="project" value="UniProtKB-UniRule"/>
</dbReference>
<keyword evidence="16" id="KW-1185">Reference proteome</keyword>
<dbReference type="PANTHER" id="PTHR10457:SF7">
    <property type="entry name" value="GALACTOKINASE-RELATED"/>
    <property type="match status" value="1"/>
</dbReference>
<comment type="caution">
    <text evidence="15">The sequence shown here is derived from an EMBL/GenBank/DDBJ whole genome shotgun (WGS) entry which is preliminary data.</text>
</comment>
<dbReference type="GO" id="GO:0006012">
    <property type="term" value="P:galactose metabolic process"/>
    <property type="evidence" value="ECO:0007669"/>
    <property type="project" value="UniProtKB-UniRule"/>
</dbReference>
<evidence type="ECO:0000313" key="16">
    <source>
        <dbReference type="Proteomes" id="UP001139344"/>
    </source>
</evidence>
<dbReference type="PROSITE" id="PS00106">
    <property type="entry name" value="GALACTOKINASE"/>
    <property type="match status" value="1"/>
</dbReference>
<dbReference type="InterPro" id="IPR019539">
    <property type="entry name" value="GalKase_N"/>
</dbReference>
<evidence type="ECO:0000256" key="4">
    <source>
        <dbReference type="ARBA" id="ARBA00022723"/>
    </source>
</evidence>
<dbReference type="GO" id="GO:0046872">
    <property type="term" value="F:metal ion binding"/>
    <property type="evidence" value="ECO:0007669"/>
    <property type="project" value="UniProtKB-KW"/>
</dbReference>
<comment type="similarity">
    <text evidence="1">Belongs to the GHMP kinase family. GalK subfamily.</text>
</comment>
<dbReference type="GO" id="GO:0005829">
    <property type="term" value="C:cytosol"/>
    <property type="evidence" value="ECO:0007669"/>
    <property type="project" value="TreeGrafter"/>
</dbReference>
<dbReference type="NCBIfam" id="TIGR00131">
    <property type="entry name" value="gal_kin"/>
    <property type="match status" value="1"/>
</dbReference>
<keyword evidence="10" id="KW-0119">Carbohydrate metabolism</keyword>
<evidence type="ECO:0000259" key="12">
    <source>
        <dbReference type="Pfam" id="PF00288"/>
    </source>
</evidence>
<evidence type="ECO:0000256" key="10">
    <source>
        <dbReference type="ARBA" id="ARBA00023277"/>
    </source>
</evidence>
<dbReference type="InterPro" id="IPR036554">
    <property type="entry name" value="GHMP_kinase_C_sf"/>
</dbReference>
<dbReference type="InterPro" id="IPR006204">
    <property type="entry name" value="GHMP_kinase_N_dom"/>
</dbReference>
<dbReference type="SUPFAM" id="SSF54211">
    <property type="entry name" value="Ribosomal protein S5 domain 2-like"/>
    <property type="match status" value="1"/>
</dbReference>
<dbReference type="Proteomes" id="UP001139344">
    <property type="component" value="Unassembled WGS sequence"/>
</dbReference>
<reference evidence="15" key="1">
    <citation type="submission" date="2021-12" db="EMBL/GenBank/DDBJ databases">
        <title>Description of Gramella crocea sp. nov., a new bacterium isolated from activated sludge.</title>
        <authorList>
            <person name="Zhang X."/>
        </authorList>
    </citation>
    <scope>NUCLEOTIDE SEQUENCE</scope>
    <source>
        <strain evidence="15">YB25</strain>
    </source>
</reference>
<dbReference type="PRINTS" id="PR00473">
    <property type="entry name" value="GALCTOKINASE"/>
</dbReference>
<dbReference type="Pfam" id="PF00288">
    <property type="entry name" value="GHMP_kinases_N"/>
    <property type="match status" value="1"/>
</dbReference>
<dbReference type="AlphaFoldDB" id="A0A9X1V1N3"/>
<dbReference type="Gene3D" id="3.30.70.890">
    <property type="entry name" value="GHMP kinase, C-terminal domain"/>
    <property type="match status" value="1"/>
</dbReference>
<evidence type="ECO:0000256" key="8">
    <source>
        <dbReference type="ARBA" id="ARBA00022842"/>
    </source>
</evidence>
<gene>
    <name evidence="15" type="primary">galK</name>
    <name evidence="15" type="ORF">LU635_15690</name>
</gene>
<evidence type="ECO:0000256" key="6">
    <source>
        <dbReference type="ARBA" id="ARBA00022777"/>
    </source>
</evidence>
<dbReference type="GO" id="GO:0005524">
    <property type="term" value="F:ATP binding"/>
    <property type="evidence" value="ECO:0007669"/>
    <property type="project" value="UniProtKB-UniRule"/>
</dbReference>
<dbReference type="InterPro" id="IPR014721">
    <property type="entry name" value="Ribsml_uS5_D2-typ_fold_subgr"/>
</dbReference>